<protein>
    <submittedName>
        <fullName evidence="2">Uncharacterized protein</fullName>
    </submittedName>
</protein>
<feature type="compositionally biased region" description="Polar residues" evidence="1">
    <location>
        <begin position="52"/>
        <end position="63"/>
    </location>
</feature>
<sequence length="208" mass="23184">MGLLLVVFACRFYFHRKSANGESETRSYSRETSEARKKNRKADSAAVGEGARTSTVKAQSVNTPPVEGISSSSFSSNRIADALFLGSMAYLAARSANSSSSSSLSKSAADRKDATSSLRNDELAGNPEAWSEGYPKDEDEYEERYEEGFENESEYEDGFEDGAGYEEEYECEHEYEDTSEEDYEAYSYDGDDDYSDGWEDGYEDGSDW</sequence>
<proteinExistence type="predicted"/>
<feature type="compositionally biased region" description="Acidic residues" evidence="1">
    <location>
        <begin position="137"/>
        <end position="208"/>
    </location>
</feature>
<evidence type="ECO:0000313" key="2">
    <source>
        <dbReference type="EMBL" id="EJX05789.1"/>
    </source>
</evidence>
<feature type="region of interest" description="Disordered" evidence="1">
    <location>
        <begin position="20"/>
        <end position="73"/>
    </location>
</feature>
<accession>J9GFS5</accession>
<organism evidence="2">
    <name type="scientific">gut metagenome</name>
    <dbReference type="NCBI Taxonomy" id="749906"/>
    <lineage>
        <taxon>unclassified sequences</taxon>
        <taxon>metagenomes</taxon>
        <taxon>organismal metagenomes</taxon>
    </lineage>
</organism>
<name>J9GFS5_9ZZZZ</name>
<feature type="region of interest" description="Disordered" evidence="1">
    <location>
        <begin position="97"/>
        <end position="208"/>
    </location>
</feature>
<feature type="compositionally biased region" description="Basic and acidic residues" evidence="1">
    <location>
        <begin position="108"/>
        <end position="122"/>
    </location>
</feature>
<dbReference type="EMBL" id="AMCI01001361">
    <property type="protein sequence ID" value="EJX05789.1"/>
    <property type="molecule type" value="Genomic_DNA"/>
</dbReference>
<dbReference type="AlphaFoldDB" id="J9GFS5"/>
<reference evidence="2" key="1">
    <citation type="journal article" date="2012" name="PLoS ONE">
        <title>Gene sets for utilization of primary and secondary nutrition supplies in the distal gut of endangered iberian lynx.</title>
        <authorList>
            <person name="Alcaide M."/>
            <person name="Messina E."/>
            <person name="Richter M."/>
            <person name="Bargiela R."/>
            <person name="Peplies J."/>
            <person name="Huws S.A."/>
            <person name="Newbold C.J."/>
            <person name="Golyshin P.N."/>
            <person name="Simon M.A."/>
            <person name="Lopez G."/>
            <person name="Yakimov M.M."/>
            <person name="Ferrer M."/>
        </authorList>
    </citation>
    <scope>NUCLEOTIDE SEQUENCE</scope>
</reference>
<evidence type="ECO:0000256" key="1">
    <source>
        <dbReference type="SAM" id="MobiDB-lite"/>
    </source>
</evidence>
<gene>
    <name evidence="2" type="ORF">EVA_06104</name>
</gene>
<comment type="caution">
    <text evidence="2">The sequence shown here is derived from an EMBL/GenBank/DDBJ whole genome shotgun (WGS) entry which is preliminary data.</text>
</comment>
<feature type="compositionally biased region" description="Basic and acidic residues" evidence="1">
    <location>
        <begin position="23"/>
        <end position="36"/>
    </location>
</feature>
<feature type="compositionally biased region" description="Low complexity" evidence="1">
    <location>
        <begin position="97"/>
        <end position="107"/>
    </location>
</feature>